<dbReference type="InterPro" id="IPR039251">
    <property type="entry name" value="OXLD1"/>
</dbReference>
<dbReference type="InterPro" id="IPR019180">
    <property type="entry name" value="Oxidoreductase-like_N"/>
</dbReference>
<accession>A0A1I8Q842</accession>
<dbReference type="EnsemblMetazoa" id="SCAU014767-RA">
    <property type="protein sequence ID" value="SCAU014767-PA"/>
    <property type="gene ID" value="SCAU014767"/>
</dbReference>
<dbReference type="GO" id="GO:0005739">
    <property type="term" value="C:mitochondrion"/>
    <property type="evidence" value="ECO:0007669"/>
    <property type="project" value="TreeGrafter"/>
</dbReference>
<dbReference type="PANTHER" id="PTHR21193">
    <property type="entry name" value="OXIDOREDUCTASE-LIKE DOMAIN-CONTAINING PROTEIN 1"/>
    <property type="match status" value="1"/>
</dbReference>
<reference evidence="3" key="1">
    <citation type="submission" date="2020-05" db="UniProtKB">
        <authorList>
            <consortium name="EnsemblMetazoa"/>
        </authorList>
    </citation>
    <scope>IDENTIFICATION</scope>
    <source>
        <strain evidence="3">USDA</strain>
    </source>
</reference>
<evidence type="ECO:0000313" key="4">
    <source>
        <dbReference type="Proteomes" id="UP000095300"/>
    </source>
</evidence>
<evidence type="ECO:0000256" key="1">
    <source>
        <dbReference type="SAM" id="MobiDB-lite"/>
    </source>
</evidence>
<dbReference type="Pfam" id="PF09791">
    <property type="entry name" value="Oxidored-like"/>
    <property type="match status" value="1"/>
</dbReference>
<dbReference type="VEuPathDB" id="VectorBase:SCAU014767"/>
<proteinExistence type="predicted"/>
<dbReference type="PANTHER" id="PTHR21193:SF3">
    <property type="entry name" value="OXIDOREDUCTASE-LIKE DOMAIN-CONTAINING PROTEIN 1"/>
    <property type="match status" value="1"/>
</dbReference>
<organism evidence="3 4">
    <name type="scientific">Stomoxys calcitrans</name>
    <name type="common">Stable fly</name>
    <name type="synonym">Conops calcitrans</name>
    <dbReference type="NCBI Taxonomy" id="35570"/>
    <lineage>
        <taxon>Eukaryota</taxon>
        <taxon>Metazoa</taxon>
        <taxon>Ecdysozoa</taxon>
        <taxon>Arthropoda</taxon>
        <taxon>Hexapoda</taxon>
        <taxon>Insecta</taxon>
        <taxon>Pterygota</taxon>
        <taxon>Neoptera</taxon>
        <taxon>Endopterygota</taxon>
        <taxon>Diptera</taxon>
        <taxon>Brachycera</taxon>
        <taxon>Muscomorpha</taxon>
        <taxon>Muscoidea</taxon>
        <taxon>Muscidae</taxon>
        <taxon>Stomoxys</taxon>
    </lineage>
</organism>
<evidence type="ECO:0000313" key="3">
    <source>
        <dbReference type="EnsemblMetazoa" id="SCAU014767-PA"/>
    </source>
</evidence>
<dbReference type="AlphaFoldDB" id="A0A1I8Q842"/>
<feature type="domain" description="Oxidoreductase-like" evidence="2">
    <location>
        <begin position="62"/>
        <end position="87"/>
    </location>
</feature>
<gene>
    <name evidence="3" type="primary">106091092</name>
</gene>
<sequence>MFEMYPVFIKSGYRKFLLQCGKRVTANFSPTVVVISRYTNNDSKSDDHVDDNDFVVVDGIKLPPEPTTCCMSGCANCVWIDYAETIAKLMDGNTDKVRELVLEKIEDPNLRMFLSIELKSIQYKKDTESPKPTTADGDSNKPIN</sequence>
<protein>
    <recommendedName>
        <fullName evidence="2">Oxidoreductase-like domain-containing protein</fullName>
    </recommendedName>
</protein>
<dbReference type="Proteomes" id="UP000095300">
    <property type="component" value="Unassembled WGS sequence"/>
</dbReference>
<feature type="region of interest" description="Disordered" evidence="1">
    <location>
        <begin position="125"/>
        <end position="144"/>
    </location>
</feature>
<keyword evidence="4" id="KW-1185">Reference proteome</keyword>
<evidence type="ECO:0000259" key="2">
    <source>
        <dbReference type="Pfam" id="PF09791"/>
    </source>
</evidence>
<name>A0A1I8Q842_STOCA</name>
<dbReference type="STRING" id="35570.A0A1I8Q842"/>